<feature type="domain" description="Homeodomain phBC6A51-type" evidence="1">
    <location>
        <begin position="15"/>
        <end position="119"/>
    </location>
</feature>
<evidence type="ECO:0000313" key="2">
    <source>
        <dbReference type="EMBL" id="AAP74511.1"/>
    </source>
</evidence>
<sequence length="148" mass="17025">MEDNEKIKQLKTFYSLPENQQKAIMLLFSGKQTQGRIAENVGVARVTLTLWRQKDKFRKAQDEYNRFMLRDLTNEAILTMRDLLNSRSEMVRFNAAKDILDRSMSYEQTRKIKADAELAELRVKQADGSADSQVVVNVHLPEDGDSNG</sequence>
<dbReference type="Pfam" id="PF13022">
    <property type="entry name" value="HTH_Tnp_1_2"/>
    <property type="match status" value="1"/>
</dbReference>
<evidence type="ECO:0000313" key="3">
    <source>
        <dbReference type="Proteomes" id="UP000000990"/>
    </source>
</evidence>
<dbReference type="Proteomes" id="UP000000990">
    <property type="component" value="Segment"/>
</dbReference>
<reference evidence="2 3" key="2">
    <citation type="journal article" date="2005" name="Gene">
        <title>Sequence analysis of the Lactobacillus plantarum bacteriophage PhiJL-1.</title>
        <authorList>
            <person name="Lu Z."/>
            <person name="Altermann E."/>
            <person name="Breidt F."/>
            <person name="Predki P."/>
            <person name="Fleming H.P."/>
            <person name="Klaenhammer T.R."/>
        </authorList>
    </citation>
    <scope>NUCLEOTIDE SEQUENCE</scope>
</reference>
<dbReference type="GeneID" id="5075525"/>
<dbReference type="KEGG" id="vg:5075525"/>
<name>Q597W0_9CAUD</name>
<dbReference type="Gene3D" id="1.10.10.60">
    <property type="entry name" value="Homeodomain-like"/>
    <property type="match status" value="1"/>
</dbReference>
<dbReference type="EMBL" id="AY236756">
    <property type="protein sequence ID" value="AAP74511.1"/>
    <property type="molecule type" value="Genomic_DNA"/>
</dbReference>
<accession>Q597W0</accession>
<proteinExistence type="predicted"/>
<keyword evidence="3" id="KW-1185">Reference proteome</keyword>
<protein>
    <submittedName>
        <fullName evidence="2">Small subunit terminase</fullName>
    </submittedName>
</protein>
<evidence type="ECO:0000259" key="1">
    <source>
        <dbReference type="Pfam" id="PF13022"/>
    </source>
</evidence>
<dbReference type="InterPro" id="IPR024978">
    <property type="entry name" value="Homeodomain_phBC6A51-type"/>
</dbReference>
<reference evidence="2 3" key="1">
    <citation type="journal article" date="2003" name="Int. J. Food Microbiol.">
        <title>Isolation and characterization of a Lactobacillus plantarum bacteriophage, phiJL-1, from a cucumber fermentation.</title>
        <authorList>
            <person name="Lu Z."/>
            <person name="Breidt F."/>
            <person name="Fleming H.P."/>
            <person name="Altermann E."/>
            <person name="Klaenhammer T.R."/>
        </authorList>
    </citation>
    <scope>NUCLEOTIDE SEQUENCE [LARGE SCALE GENOMIC DNA]</scope>
</reference>
<dbReference type="RefSeq" id="YP_223884.1">
    <property type="nucleotide sequence ID" value="NC_006936.1"/>
</dbReference>
<organism evidence="2 3">
    <name type="scientific">Lactobacillus phage phiJL-1</name>
    <dbReference type="NCBI Taxonomy" id="2892345"/>
    <lineage>
        <taxon>Viruses</taxon>
        <taxon>Duplodnaviria</taxon>
        <taxon>Heunggongvirae</taxon>
        <taxon>Uroviricota</taxon>
        <taxon>Caudoviricetes</taxon>
        <taxon>Coetzeevirus</taxon>
        <taxon>Coetzeevirus JL1</taxon>
    </lineage>
</organism>